<accession>A0ABQ0MFR7</accession>
<dbReference type="Proteomes" id="UP000194153">
    <property type="component" value="Unassembled WGS sequence"/>
</dbReference>
<evidence type="ECO:0000313" key="3">
    <source>
        <dbReference type="Proteomes" id="UP000194153"/>
    </source>
</evidence>
<sequence length="171" mass="17750">MDRDPNEFTRNSLRALPATSTVTGTVAPGLIVPPAGGFLILKPSGNSGVRVSAGINVTVTVSMETGEGVILVVEPVLGGMYTVLVTLKVAVSVVVLIMLPGVQAATEALLTSNQLATSELSVMLGAVAFTKTVANSPVPPAFSPPQEVNAARAQMPRTNLSNFFRMKSPYL</sequence>
<feature type="transmembrane region" description="Helical" evidence="1">
    <location>
        <begin position="20"/>
        <end position="41"/>
    </location>
</feature>
<keyword evidence="1" id="KW-0812">Transmembrane</keyword>
<protein>
    <submittedName>
        <fullName evidence="2">Uncharacterized protein</fullName>
    </submittedName>
</protein>
<evidence type="ECO:0000313" key="2">
    <source>
        <dbReference type="EMBL" id="GAW65759.1"/>
    </source>
</evidence>
<organism evidence="2 3">
    <name type="scientific">Geoanaerobacter pelophilus</name>
    <dbReference type="NCBI Taxonomy" id="60036"/>
    <lineage>
        <taxon>Bacteria</taxon>
        <taxon>Pseudomonadati</taxon>
        <taxon>Thermodesulfobacteriota</taxon>
        <taxon>Desulfuromonadia</taxon>
        <taxon>Geobacterales</taxon>
        <taxon>Geobacteraceae</taxon>
        <taxon>Geoanaerobacter</taxon>
    </lineage>
</organism>
<dbReference type="EMBL" id="BDQG01000001">
    <property type="protein sequence ID" value="GAW65759.1"/>
    <property type="molecule type" value="Genomic_DNA"/>
</dbReference>
<comment type="caution">
    <text evidence="2">The sequence shown here is derived from an EMBL/GenBank/DDBJ whole genome shotgun (WGS) entry which is preliminary data.</text>
</comment>
<evidence type="ECO:0000256" key="1">
    <source>
        <dbReference type="SAM" id="Phobius"/>
    </source>
</evidence>
<name>A0ABQ0MFR7_9BACT</name>
<gene>
    <name evidence="2" type="ORF">GPEL0_01r0803</name>
</gene>
<reference evidence="2 3" key="1">
    <citation type="submission" date="2017-04" db="EMBL/GenBank/DDBJ databases">
        <authorList>
            <consortium name="Geobacter pelophilus Genome Sequencing"/>
            <person name="Aoyagi T."/>
            <person name="Koike H."/>
            <person name="Hori T."/>
        </authorList>
    </citation>
    <scope>NUCLEOTIDE SEQUENCE [LARGE SCALE GENOMIC DNA]</scope>
    <source>
        <strain evidence="2 3">Drf2</strain>
    </source>
</reference>
<reference evidence="3" key="2">
    <citation type="submission" date="2017-05" db="EMBL/GenBank/DDBJ databases">
        <title>Draft genome sequence of Geobacter pelophilus, a iron(III)-reducing bacteria.</title>
        <authorList>
            <person name="Aoyagi T."/>
            <person name="Koike H."/>
            <person name="Morita T."/>
            <person name="Sato Y."/>
            <person name="Habe H."/>
            <person name="Hori T."/>
        </authorList>
    </citation>
    <scope>NUCLEOTIDE SEQUENCE [LARGE SCALE GENOMIC DNA]</scope>
    <source>
        <strain evidence="3">Drf2</strain>
    </source>
</reference>
<keyword evidence="3" id="KW-1185">Reference proteome</keyword>
<proteinExistence type="predicted"/>
<keyword evidence="1" id="KW-0472">Membrane</keyword>
<keyword evidence="1" id="KW-1133">Transmembrane helix</keyword>
<feature type="transmembrane region" description="Helical" evidence="1">
    <location>
        <begin position="79"/>
        <end position="99"/>
    </location>
</feature>